<evidence type="ECO:0000313" key="3">
    <source>
        <dbReference type="Proteomes" id="UP000015100"/>
    </source>
</evidence>
<proteinExistence type="predicted"/>
<dbReference type="Proteomes" id="UP000015100">
    <property type="component" value="Unassembled WGS sequence"/>
</dbReference>
<feature type="region of interest" description="Disordered" evidence="1">
    <location>
        <begin position="168"/>
        <end position="218"/>
    </location>
</feature>
<gene>
    <name evidence="2" type="ORF">H072_1664</name>
</gene>
<keyword evidence="3" id="KW-1185">Reference proteome</keyword>
<dbReference type="AlphaFoldDB" id="S8ATS2"/>
<comment type="caution">
    <text evidence="2">The sequence shown here is derived from an EMBL/GenBank/DDBJ whole genome shotgun (WGS) entry which is preliminary data.</text>
</comment>
<reference evidence="2 3" key="1">
    <citation type="journal article" date="2013" name="PLoS Genet.">
        <title>Genomic mechanisms accounting for the adaptation to parasitism in nematode-trapping fungi.</title>
        <authorList>
            <person name="Meerupati T."/>
            <person name="Andersson K.M."/>
            <person name="Friman E."/>
            <person name="Kumar D."/>
            <person name="Tunlid A."/>
            <person name="Ahren D."/>
        </authorList>
    </citation>
    <scope>NUCLEOTIDE SEQUENCE [LARGE SCALE GENOMIC DNA]</scope>
    <source>
        <strain evidence="2 3">CBS 200.50</strain>
    </source>
</reference>
<reference evidence="3" key="2">
    <citation type="submission" date="2013-04" db="EMBL/GenBank/DDBJ databases">
        <title>Genomic mechanisms accounting for the adaptation to parasitism in nematode-trapping fungi.</title>
        <authorList>
            <person name="Ahren D.G."/>
        </authorList>
    </citation>
    <scope>NUCLEOTIDE SEQUENCE [LARGE SCALE GENOMIC DNA]</scope>
    <source>
        <strain evidence="3">CBS 200.50</strain>
    </source>
</reference>
<dbReference type="HOGENOM" id="CLU_1266845_0_0_1"/>
<protein>
    <submittedName>
        <fullName evidence="2">Uncharacterized protein</fullName>
    </submittedName>
</protein>
<evidence type="ECO:0000256" key="1">
    <source>
        <dbReference type="SAM" id="MobiDB-lite"/>
    </source>
</evidence>
<name>S8ATS2_DACHA</name>
<dbReference type="EMBL" id="AQGS01000050">
    <property type="protein sequence ID" value="EPS44346.1"/>
    <property type="molecule type" value="Genomic_DNA"/>
</dbReference>
<evidence type="ECO:0000313" key="2">
    <source>
        <dbReference type="EMBL" id="EPS44346.1"/>
    </source>
</evidence>
<accession>S8ATS2</accession>
<organism evidence="2 3">
    <name type="scientific">Dactylellina haptotyla (strain CBS 200.50)</name>
    <name type="common">Nematode-trapping fungus</name>
    <name type="synonym">Monacrosporium haptotylum</name>
    <dbReference type="NCBI Taxonomy" id="1284197"/>
    <lineage>
        <taxon>Eukaryota</taxon>
        <taxon>Fungi</taxon>
        <taxon>Dikarya</taxon>
        <taxon>Ascomycota</taxon>
        <taxon>Pezizomycotina</taxon>
        <taxon>Orbiliomycetes</taxon>
        <taxon>Orbiliales</taxon>
        <taxon>Orbiliaceae</taxon>
        <taxon>Dactylellina</taxon>
    </lineage>
</organism>
<dbReference type="OrthoDB" id="6077919at2759"/>
<sequence>MENLVSEHWIGHVILLDHTRNFTNEETIAFANLACKVITVSRDTAWMIDPLGYFYEAVRGCGSDSRLEYAWQMWTEGPQGERTVMGDAVNEMKYTCLCCGEKWEDAPRFNAHMRGDFEEMEAESEVMGFVIWKCEECEAGFEWLGGLAEHYEAGCRSEVEKLKEMTKKKKIEPAKPMQVEEFSIYEDNDDSTKEDDVQGNTELTGLEDKMGDMEVQES</sequence>